<gene>
    <name evidence="4" type="ORF">Fcan01_01838</name>
</gene>
<feature type="domain" description="RRM" evidence="3">
    <location>
        <begin position="230"/>
        <end position="309"/>
    </location>
</feature>
<dbReference type="InterPro" id="IPR035979">
    <property type="entry name" value="RBD_domain_sf"/>
</dbReference>
<dbReference type="Pfam" id="PF00076">
    <property type="entry name" value="RRM_1"/>
    <property type="match status" value="1"/>
</dbReference>
<protein>
    <submittedName>
        <fullName evidence="4">Ecto-NOX disulfide-thiol exchanger 1</fullName>
    </submittedName>
</protein>
<dbReference type="Proteomes" id="UP000198287">
    <property type="component" value="Unassembled WGS sequence"/>
</dbReference>
<dbReference type="GO" id="GO:0016491">
    <property type="term" value="F:oxidoreductase activity"/>
    <property type="evidence" value="ECO:0007669"/>
    <property type="project" value="InterPro"/>
</dbReference>
<evidence type="ECO:0000256" key="2">
    <source>
        <dbReference type="PROSITE-ProRule" id="PRU00176"/>
    </source>
</evidence>
<evidence type="ECO:0000313" key="4">
    <source>
        <dbReference type="EMBL" id="OXA63876.1"/>
    </source>
</evidence>
<comment type="caution">
    <text evidence="4">The sequence shown here is derived from an EMBL/GenBank/DDBJ whole genome shotgun (WGS) entry which is preliminary data.</text>
</comment>
<dbReference type="AlphaFoldDB" id="A0A226F4N3"/>
<dbReference type="GO" id="GO:0007624">
    <property type="term" value="P:ultradian rhythm"/>
    <property type="evidence" value="ECO:0007669"/>
    <property type="project" value="InterPro"/>
</dbReference>
<evidence type="ECO:0000256" key="1">
    <source>
        <dbReference type="ARBA" id="ARBA00022884"/>
    </source>
</evidence>
<dbReference type="PANTHER" id="PTHR16001:SF4">
    <property type="entry name" value="ECTO-NOX DISULFIDE-THIOL EXCHANGER 1-LIKE PROTEIN"/>
    <property type="match status" value="1"/>
</dbReference>
<dbReference type="InterPro" id="IPR000504">
    <property type="entry name" value="RRM_dom"/>
</dbReference>
<keyword evidence="1 2" id="KW-0694">RNA-binding</keyword>
<dbReference type="InterPro" id="IPR038876">
    <property type="entry name" value="ENOX"/>
</dbReference>
<dbReference type="InterPro" id="IPR012677">
    <property type="entry name" value="Nucleotide-bd_a/b_plait_sf"/>
</dbReference>
<dbReference type="PANTHER" id="PTHR16001">
    <property type="entry name" value="ECTO-NOX DISULFIDE-THIOL EXCHANGER"/>
    <property type="match status" value="1"/>
</dbReference>
<dbReference type="PROSITE" id="PS50102">
    <property type="entry name" value="RRM"/>
    <property type="match status" value="1"/>
</dbReference>
<dbReference type="OrthoDB" id="10039782at2759"/>
<sequence>MNSSHPRMTIRSLGPIGVVTGPGGPVGIGIGLPIMSTMPHSQMVPQLGQYHPQKKLVSPDSSDGNDKIVAQLFAHHRSPPTVSSLQSSAGVTHSPMTWSNPLLPSSMSYPVMGMGVGVMGPTHGLSDASVLYGLISPAAAAQNMNIPNSTMNHQNQVLGLSPMTSNVISSSEQVGSSEASFSGRDRIISPPQTAEPQPAKEIIHCKHVTLFPPNPSTPAPTTREKPPGCRTVFVGGLPEYVTEELVRELFDRCGEIAKIRMSKKNFCHIRFELEQCIEAAIDLSGYRIRIGSNSDSPNIGRLHVDYAQARDDLYEFECRQRQHLREQRHKERIVKERLMPASPPNIAVYSDHEASLVAEKIKSDDSFIKGIHVLAAWLERGDCLKKNSTSFYSMIQSTNQKR</sequence>
<evidence type="ECO:0000313" key="5">
    <source>
        <dbReference type="Proteomes" id="UP000198287"/>
    </source>
</evidence>
<reference evidence="4 5" key="1">
    <citation type="submission" date="2015-12" db="EMBL/GenBank/DDBJ databases">
        <title>The genome of Folsomia candida.</title>
        <authorList>
            <person name="Faddeeva A."/>
            <person name="Derks M.F."/>
            <person name="Anvar Y."/>
            <person name="Smit S."/>
            <person name="Van Straalen N."/>
            <person name="Roelofs D."/>
        </authorList>
    </citation>
    <scope>NUCLEOTIDE SEQUENCE [LARGE SCALE GENOMIC DNA]</scope>
    <source>
        <strain evidence="4 5">VU population</strain>
        <tissue evidence="4">Whole body</tissue>
    </source>
</reference>
<name>A0A226F4N3_FOLCA</name>
<dbReference type="EMBL" id="LNIX01000001">
    <property type="protein sequence ID" value="OXA63876.1"/>
    <property type="molecule type" value="Genomic_DNA"/>
</dbReference>
<dbReference type="Gene3D" id="3.30.70.330">
    <property type="match status" value="1"/>
</dbReference>
<keyword evidence="5" id="KW-1185">Reference proteome</keyword>
<organism evidence="4 5">
    <name type="scientific">Folsomia candida</name>
    <name type="common">Springtail</name>
    <dbReference type="NCBI Taxonomy" id="158441"/>
    <lineage>
        <taxon>Eukaryota</taxon>
        <taxon>Metazoa</taxon>
        <taxon>Ecdysozoa</taxon>
        <taxon>Arthropoda</taxon>
        <taxon>Hexapoda</taxon>
        <taxon>Collembola</taxon>
        <taxon>Entomobryomorpha</taxon>
        <taxon>Isotomoidea</taxon>
        <taxon>Isotomidae</taxon>
        <taxon>Proisotominae</taxon>
        <taxon>Folsomia</taxon>
    </lineage>
</organism>
<dbReference type="GO" id="GO:0003723">
    <property type="term" value="F:RNA binding"/>
    <property type="evidence" value="ECO:0007669"/>
    <property type="project" value="UniProtKB-UniRule"/>
</dbReference>
<dbReference type="SMART" id="SM00360">
    <property type="entry name" value="RRM"/>
    <property type="match status" value="1"/>
</dbReference>
<dbReference type="SUPFAM" id="SSF54928">
    <property type="entry name" value="RNA-binding domain, RBD"/>
    <property type="match status" value="1"/>
</dbReference>
<evidence type="ECO:0000259" key="3">
    <source>
        <dbReference type="PROSITE" id="PS50102"/>
    </source>
</evidence>
<proteinExistence type="predicted"/>
<accession>A0A226F4N3</accession>
<dbReference type="GO" id="GO:0009897">
    <property type="term" value="C:external side of plasma membrane"/>
    <property type="evidence" value="ECO:0007669"/>
    <property type="project" value="InterPro"/>
</dbReference>